<dbReference type="Proteomes" id="UP000196655">
    <property type="component" value="Unassembled WGS sequence"/>
</dbReference>
<keyword evidence="2" id="KW-0472">Membrane</keyword>
<feature type="transmembrane region" description="Helical" evidence="2">
    <location>
        <begin position="129"/>
        <end position="152"/>
    </location>
</feature>
<dbReference type="Pfam" id="PF10129">
    <property type="entry name" value="OpgC_C"/>
    <property type="match status" value="1"/>
</dbReference>
<keyword evidence="2" id="KW-1133">Transmembrane helix</keyword>
<reference evidence="4" key="1">
    <citation type="submission" date="2017-05" db="EMBL/GenBank/DDBJ databases">
        <authorList>
            <person name="Macchi M."/>
            <person name="Festa S."/>
            <person name="Coppotelli B.M."/>
            <person name="Morelli I.S."/>
        </authorList>
    </citation>
    <scope>NUCLEOTIDE SEQUENCE [LARGE SCALE GENOMIC DNA]</scope>
    <source>
        <strain evidence="4">I</strain>
    </source>
</reference>
<feature type="transmembrane region" description="Helical" evidence="2">
    <location>
        <begin position="427"/>
        <end position="444"/>
    </location>
</feature>
<feature type="transmembrane region" description="Helical" evidence="2">
    <location>
        <begin position="283"/>
        <end position="302"/>
    </location>
</feature>
<feature type="region of interest" description="Disordered" evidence="1">
    <location>
        <begin position="1"/>
        <end position="83"/>
    </location>
</feature>
<evidence type="ECO:0000313" key="3">
    <source>
        <dbReference type="EMBL" id="OWJ68021.1"/>
    </source>
</evidence>
<dbReference type="AlphaFoldDB" id="A0A211ZRV8"/>
<comment type="caution">
    <text evidence="3">The sequence shown here is derived from an EMBL/GenBank/DDBJ whole genome shotgun (WGS) entry which is preliminary data.</text>
</comment>
<protein>
    <recommendedName>
        <fullName evidence="5">OpgC domain-containing protein</fullName>
    </recommendedName>
</protein>
<organism evidence="3 4">
    <name type="scientific">Inquilinus limosus</name>
    <dbReference type="NCBI Taxonomy" id="171674"/>
    <lineage>
        <taxon>Bacteria</taxon>
        <taxon>Pseudomonadati</taxon>
        <taxon>Pseudomonadota</taxon>
        <taxon>Alphaproteobacteria</taxon>
        <taxon>Rhodospirillales</taxon>
        <taxon>Rhodospirillaceae</taxon>
        <taxon>Inquilinus</taxon>
    </lineage>
</organism>
<evidence type="ECO:0000313" key="4">
    <source>
        <dbReference type="Proteomes" id="UP000196655"/>
    </source>
</evidence>
<evidence type="ECO:0000256" key="2">
    <source>
        <dbReference type="SAM" id="Phobius"/>
    </source>
</evidence>
<keyword evidence="4" id="KW-1185">Reference proteome</keyword>
<feature type="transmembrane region" description="Helical" evidence="2">
    <location>
        <begin position="256"/>
        <end position="276"/>
    </location>
</feature>
<feature type="transmembrane region" description="Helical" evidence="2">
    <location>
        <begin position="450"/>
        <end position="469"/>
    </location>
</feature>
<feature type="transmembrane region" description="Helical" evidence="2">
    <location>
        <begin position="201"/>
        <end position="222"/>
    </location>
</feature>
<dbReference type="InterPro" id="IPR014550">
    <property type="entry name" value="UCP028704_OpgC"/>
</dbReference>
<feature type="transmembrane region" description="Helical" evidence="2">
    <location>
        <begin position="348"/>
        <end position="370"/>
    </location>
</feature>
<feature type="transmembrane region" description="Helical" evidence="2">
    <location>
        <begin position="164"/>
        <end position="181"/>
    </location>
</feature>
<evidence type="ECO:0008006" key="5">
    <source>
        <dbReference type="Google" id="ProtNLM"/>
    </source>
</evidence>
<evidence type="ECO:0000256" key="1">
    <source>
        <dbReference type="SAM" id="MobiDB-lite"/>
    </source>
</evidence>
<dbReference type="STRING" id="1122125.GCA_000423185_05515"/>
<dbReference type="OrthoDB" id="9775975at2"/>
<accession>A0A211ZRV8</accession>
<feature type="transmembrane region" description="Helical" evidence="2">
    <location>
        <begin position="317"/>
        <end position="336"/>
    </location>
</feature>
<dbReference type="PANTHER" id="PTHR38592">
    <property type="entry name" value="BLL4819 PROTEIN"/>
    <property type="match status" value="1"/>
</dbReference>
<name>A0A211ZRV8_9PROT</name>
<feature type="transmembrane region" description="Helical" evidence="2">
    <location>
        <begin position="390"/>
        <end position="407"/>
    </location>
</feature>
<dbReference type="PANTHER" id="PTHR38592:SF3">
    <property type="entry name" value="BLL4819 PROTEIN"/>
    <property type="match status" value="1"/>
</dbReference>
<dbReference type="EMBL" id="NHON01000008">
    <property type="protein sequence ID" value="OWJ68021.1"/>
    <property type="molecule type" value="Genomic_DNA"/>
</dbReference>
<sequence>MRRGVAAGPVQPDHGRERARALGQEQASGDHLAGQALERHRLGRGHALGPGRPVQNRRSSQQQEDDAQAKHAQSASPCAPPDGSLPRLGFPGNLVLYEAFPRCIASSRRCSRSEEMTAQKPARDVRIDFFRGLALIIIFINHTPGNIAGMFTPRMYGLSDAAEIFIFLAGLSSAMAFGRSFDRAGFLAGLGRVAQRVWQLYRAHIGLFIVICGVIVMANRMFAEPNYISRLGIDRFFQDPGGSLVALLSLHYVPNYFDILPLYMLLLAAIPVLVLLARISPALVVAASAVLYVGAIAGDWNLVADSTTGRGWFFNPFAWQVLFVAGYGYGAGWFEVPQATRGRITAALIYLVFCAALALSLVRLDGGLFAGMRDILEPLARKTDNGPLRLLHFFALAYVVVSLLRAAPGLITPQRAEPVAIMGRHSLSVFLLGMTLSFIGGIVLDQSGAGLLPHLAVNLGGIALLWIWARGAAWFNGQPWKPVRGRPAAPVPAFRIRPARTAPMPAPAMARLRLAPRRAL</sequence>
<proteinExistence type="predicted"/>
<gene>
    <name evidence="3" type="ORF">BWR60_06150</name>
</gene>
<keyword evidence="2" id="KW-0812">Transmembrane</keyword>